<dbReference type="PANTHER" id="PTHR40279:SF3">
    <property type="entry name" value="4-AMINOBENZOATE SYNTHASE"/>
    <property type="match status" value="1"/>
</dbReference>
<comment type="similarity">
    <text evidence="3">Belongs to the PqqC family.</text>
</comment>
<dbReference type="HAMAP" id="MF_00654">
    <property type="entry name" value="PQQ_syn_PqqC"/>
    <property type="match status" value="1"/>
</dbReference>
<dbReference type="PANTHER" id="PTHR40279">
    <property type="entry name" value="PQQC-LIKE PROTEIN"/>
    <property type="match status" value="1"/>
</dbReference>
<dbReference type="Pfam" id="PF03070">
    <property type="entry name" value="TENA_THI-4"/>
    <property type="match status" value="1"/>
</dbReference>
<dbReference type="RefSeq" id="WP_138152306.1">
    <property type="nucleotide sequence ID" value="NZ_VANU01000003.1"/>
</dbReference>
<feature type="domain" description="Thiaminase-2/PQQC" evidence="4">
    <location>
        <begin position="17"/>
        <end position="222"/>
    </location>
</feature>
<keyword evidence="6" id="KW-1185">Reference proteome</keyword>
<sequence>MTKKMSELLSKEEFEAKLRGMGDMYHIHHPFHIRMYKGECTKEEIQGWVANRFYYQTAIPIKDAAIMSNNPPLEDRRKWIDRITDHDSVGGGIEAWLELGEAVGLNKEDLISHKYVLPAVKFAVDAYINFAKQRPWKEAAMSSLTEMFAPQIHQQRLNTWPDNYPWIEAKGLRYFQKRLSEARRDVQHGLSITLEEFNTVELQNKAFEILQFKLDILWTMCDALYLAYELKRPPYFNIEGYENEQRKINCSE</sequence>
<comment type="catalytic activity">
    <reaction evidence="3">
        <text>6-(2-amino-2-carboxyethyl)-7,8-dioxo-1,2,3,4,7,8-hexahydroquinoline-2,4-dicarboxylate + 3 O2 = pyrroloquinoline quinone + 2 H2O2 + 2 H2O + H(+)</text>
        <dbReference type="Rhea" id="RHEA:10692"/>
        <dbReference type="ChEBI" id="CHEBI:15377"/>
        <dbReference type="ChEBI" id="CHEBI:15378"/>
        <dbReference type="ChEBI" id="CHEBI:15379"/>
        <dbReference type="ChEBI" id="CHEBI:16240"/>
        <dbReference type="ChEBI" id="CHEBI:58442"/>
        <dbReference type="ChEBI" id="CHEBI:58778"/>
        <dbReference type="EC" id="1.3.3.11"/>
    </reaction>
</comment>
<dbReference type="EMBL" id="VANU01000003">
    <property type="protein sequence ID" value="TLP38312.1"/>
    <property type="molecule type" value="Genomic_DNA"/>
</dbReference>
<evidence type="ECO:0000313" key="6">
    <source>
        <dbReference type="Proteomes" id="UP000308901"/>
    </source>
</evidence>
<dbReference type="InterPro" id="IPR011845">
    <property type="entry name" value="PqqC"/>
</dbReference>
<protein>
    <recommendedName>
        <fullName evidence="3">Pyrroloquinoline-quinone synthase</fullName>
        <ecNumber evidence="3">1.3.3.11</ecNumber>
    </recommendedName>
    <alternativeName>
        <fullName evidence="3">Coenzyme PQQ synthesis protein C</fullName>
    </alternativeName>
    <alternativeName>
        <fullName evidence="3">Pyrroloquinoline quinone biosynthesis protein C</fullName>
    </alternativeName>
</protein>
<comment type="pathway">
    <text evidence="3">Cofactor biosynthesis; pyrroloquinoline quinone biosynthesis.</text>
</comment>
<dbReference type="GO" id="GO:0033732">
    <property type="term" value="F:pyrroloquinoline-quinone synthase activity"/>
    <property type="evidence" value="ECO:0007669"/>
    <property type="project" value="UniProtKB-EC"/>
</dbReference>
<evidence type="ECO:0000256" key="3">
    <source>
        <dbReference type="HAMAP-Rule" id="MF_00654"/>
    </source>
</evidence>
<accession>A0A5R8Y169</accession>
<reference evidence="5 6" key="1">
    <citation type="submission" date="2019-05" db="EMBL/GenBank/DDBJ databases">
        <title>Arcobacter sp. nov., isolated from sea sediment.</title>
        <authorList>
            <person name="Kim W."/>
        </authorList>
    </citation>
    <scope>NUCLEOTIDE SEQUENCE [LARGE SCALE GENOMIC DNA]</scope>
    <source>
        <strain evidence="5 6">CAU 1517</strain>
    </source>
</reference>
<dbReference type="SUPFAM" id="SSF48613">
    <property type="entry name" value="Heme oxygenase-like"/>
    <property type="match status" value="1"/>
</dbReference>
<dbReference type="InterPro" id="IPR016084">
    <property type="entry name" value="Haem_Oase-like_multi-hlx"/>
</dbReference>
<evidence type="ECO:0000256" key="1">
    <source>
        <dbReference type="ARBA" id="ARBA00022905"/>
    </source>
</evidence>
<dbReference type="GO" id="GO:0018189">
    <property type="term" value="P:pyrroloquinoline quinone biosynthetic process"/>
    <property type="evidence" value="ECO:0007669"/>
    <property type="project" value="UniProtKB-UniRule"/>
</dbReference>
<evidence type="ECO:0000259" key="4">
    <source>
        <dbReference type="Pfam" id="PF03070"/>
    </source>
</evidence>
<dbReference type="AlphaFoldDB" id="A0A5R8Y169"/>
<dbReference type="UniPathway" id="UPA00539"/>
<organism evidence="5 6">
    <name type="scientific">Arcobacter arenosus</name>
    <dbReference type="NCBI Taxonomy" id="2576037"/>
    <lineage>
        <taxon>Bacteria</taxon>
        <taxon>Pseudomonadati</taxon>
        <taxon>Campylobacterota</taxon>
        <taxon>Epsilonproteobacteria</taxon>
        <taxon>Campylobacterales</taxon>
        <taxon>Arcobacteraceae</taxon>
        <taxon>Arcobacter</taxon>
    </lineage>
</organism>
<dbReference type="Proteomes" id="UP000308901">
    <property type="component" value="Unassembled WGS sequence"/>
</dbReference>
<proteinExistence type="inferred from homology"/>
<evidence type="ECO:0000313" key="5">
    <source>
        <dbReference type="EMBL" id="TLP38312.1"/>
    </source>
</evidence>
<dbReference type="InterPro" id="IPR004305">
    <property type="entry name" value="Thiaminase-2/PQQC"/>
</dbReference>
<keyword evidence="2 3" id="KW-0560">Oxidoreductase</keyword>
<comment type="function">
    <text evidence="3">Ring cyclization and eight-electron oxidation of 3a-(2-amino-2-carboxyethyl)-4,5-dioxo-4,5,6,7,8,9-hexahydroquinoline-7,9-dicarboxylic-acid to PQQ.</text>
</comment>
<gene>
    <name evidence="3 5" type="primary">pqqC</name>
    <name evidence="5" type="ORF">FDK22_07500</name>
</gene>
<dbReference type="NCBIfam" id="TIGR02111">
    <property type="entry name" value="PQQ_syn_pqqC"/>
    <property type="match status" value="1"/>
</dbReference>
<dbReference type="Gene3D" id="1.20.910.10">
    <property type="entry name" value="Heme oxygenase-like"/>
    <property type="match status" value="1"/>
</dbReference>
<evidence type="ECO:0000256" key="2">
    <source>
        <dbReference type="ARBA" id="ARBA00023002"/>
    </source>
</evidence>
<dbReference type="EC" id="1.3.3.11" evidence="3"/>
<keyword evidence="1 3" id="KW-0884">PQQ biosynthesis</keyword>
<dbReference type="InterPro" id="IPR039068">
    <property type="entry name" value="PqqC-like"/>
</dbReference>
<comment type="caution">
    <text evidence="5">The sequence shown here is derived from an EMBL/GenBank/DDBJ whole genome shotgun (WGS) entry which is preliminary data.</text>
</comment>
<dbReference type="OrthoDB" id="9800756at2"/>
<name>A0A5R8Y169_9BACT</name>